<keyword evidence="5" id="KW-0677">Repeat</keyword>
<dbReference type="Gene3D" id="3.30.710.10">
    <property type="entry name" value="Potassium Channel Kv1.1, Chain A"/>
    <property type="match status" value="1"/>
</dbReference>
<organism evidence="19 20">
    <name type="scientific">Meganyctiphanes norvegica</name>
    <name type="common">Northern krill</name>
    <name type="synonym">Thysanopoda norvegica</name>
    <dbReference type="NCBI Taxonomy" id="48144"/>
    <lineage>
        <taxon>Eukaryota</taxon>
        <taxon>Metazoa</taxon>
        <taxon>Ecdysozoa</taxon>
        <taxon>Arthropoda</taxon>
        <taxon>Crustacea</taxon>
        <taxon>Multicrustacea</taxon>
        <taxon>Malacostraca</taxon>
        <taxon>Eumalacostraca</taxon>
        <taxon>Eucarida</taxon>
        <taxon>Euphausiacea</taxon>
        <taxon>Euphausiidae</taxon>
        <taxon>Meganyctiphanes</taxon>
    </lineage>
</organism>
<feature type="compositionally biased region" description="Basic and acidic residues" evidence="16">
    <location>
        <begin position="177"/>
        <end position="193"/>
    </location>
</feature>
<feature type="region of interest" description="Disordered" evidence="16">
    <location>
        <begin position="117"/>
        <end position="266"/>
    </location>
</feature>
<dbReference type="InterPro" id="IPR011333">
    <property type="entry name" value="SKP1/BTB/POZ_sf"/>
</dbReference>
<dbReference type="CDD" id="cd18315">
    <property type="entry name" value="BTB_POZ_BAB-like"/>
    <property type="match status" value="1"/>
</dbReference>
<dbReference type="GO" id="GO:0035167">
    <property type="term" value="P:larval lymph gland hemopoiesis"/>
    <property type="evidence" value="ECO:0007669"/>
    <property type="project" value="UniProtKB-ARBA"/>
</dbReference>
<keyword evidence="11" id="KW-0238">DNA-binding</keyword>
<keyword evidence="8" id="KW-0862">Zinc</keyword>
<dbReference type="InterPro" id="IPR036236">
    <property type="entry name" value="Znf_C2H2_sf"/>
</dbReference>
<dbReference type="Pfam" id="PF00651">
    <property type="entry name" value="BTB"/>
    <property type="match status" value="1"/>
</dbReference>
<dbReference type="GO" id="GO:0007526">
    <property type="term" value="P:larval somatic muscle development"/>
    <property type="evidence" value="ECO:0007669"/>
    <property type="project" value="UniProtKB-ARBA"/>
</dbReference>
<keyword evidence="4" id="KW-0479">Metal-binding</keyword>
<keyword evidence="12" id="KW-0804">Transcription</keyword>
<evidence type="ECO:0000256" key="1">
    <source>
        <dbReference type="ARBA" id="ARBA00004123"/>
    </source>
</evidence>
<name>A0AAV2PWH8_MEGNR</name>
<evidence type="ECO:0000256" key="11">
    <source>
        <dbReference type="ARBA" id="ARBA00023125"/>
    </source>
</evidence>
<evidence type="ECO:0000256" key="13">
    <source>
        <dbReference type="ARBA" id="ARBA00023242"/>
    </source>
</evidence>
<dbReference type="GO" id="GO:0045467">
    <property type="term" value="P:R7 cell development"/>
    <property type="evidence" value="ECO:0007669"/>
    <property type="project" value="UniProtKB-ARBA"/>
</dbReference>
<dbReference type="EMBL" id="CAXKWB010002169">
    <property type="protein sequence ID" value="CAL4066323.1"/>
    <property type="molecule type" value="Genomic_DNA"/>
</dbReference>
<evidence type="ECO:0000256" key="9">
    <source>
        <dbReference type="ARBA" id="ARBA00022902"/>
    </source>
</evidence>
<dbReference type="InterPro" id="IPR013087">
    <property type="entry name" value="Znf_C2H2_type"/>
</dbReference>
<dbReference type="Proteomes" id="UP001497623">
    <property type="component" value="Unassembled WGS sequence"/>
</dbReference>
<dbReference type="GO" id="GO:0006357">
    <property type="term" value="P:regulation of transcription by RNA polymerase II"/>
    <property type="evidence" value="ECO:0007669"/>
    <property type="project" value="TreeGrafter"/>
</dbReference>
<sequence length="460" mass="52118">MDGGLLSLKWNNHKTTFFHVLSNIRKKEAYCDATLACDGRFYPVHKLVLSTCSDYFEQMFEKTKDKQPVIVLKDIRHEELEALLNYMYLGEVNVLQNDLSGLIKAAECLRIKGLAVPDEDPNEKKDNKRLWEGDSSHSDGKRQRREERERQEERREERRREERREERRQEYSSSRENISRKETPREQSREPPRTEPPSVASSPSQSLSSIRSPESNRNAVSESPVEPRHQSNLVAPGPKSNDVPDDSDNSLPTVVIDDDPPMVKEEPQDGYVETAYAEVIDDKDSLQASFEQGDPQQSLVQDIASLAQGFDGRLPMRAGQPQSMEDLVAQVMPGSSGMQNKSWGDDSNQGLLGMSYTEGISDDGQQRTAPMELDARSGMAVVGKTMNAAYFQVSGSQFVCPVCGHISKRRRDLEYHMRTHTGEKPFKCPYCSYCATQKSSMKSHICRIHPEMLTSFLGHH</sequence>
<dbReference type="SUPFAM" id="SSF57667">
    <property type="entry name" value="beta-beta-alpha zinc fingers"/>
    <property type="match status" value="1"/>
</dbReference>
<comment type="caution">
    <text evidence="19">The sequence shown here is derived from an EMBL/GenBank/DDBJ whole genome shotgun (WGS) entry which is preliminary data.</text>
</comment>
<dbReference type="SMART" id="SM00225">
    <property type="entry name" value="BTB"/>
    <property type="match status" value="1"/>
</dbReference>
<reference evidence="19 20" key="1">
    <citation type="submission" date="2024-05" db="EMBL/GenBank/DDBJ databases">
        <authorList>
            <person name="Wallberg A."/>
        </authorList>
    </citation>
    <scope>NUCLEOTIDE SEQUENCE [LARGE SCALE GENOMIC DNA]</scope>
</reference>
<evidence type="ECO:0000256" key="16">
    <source>
        <dbReference type="SAM" id="MobiDB-lite"/>
    </source>
</evidence>
<dbReference type="Pfam" id="PF00096">
    <property type="entry name" value="zf-C2H2"/>
    <property type="match status" value="1"/>
</dbReference>
<feature type="compositionally biased region" description="Low complexity" evidence="16">
    <location>
        <begin position="196"/>
        <end position="215"/>
    </location>
</feature>
<dbReference type="GO" id="GO:0016199">
    <property type="term" value="P:axon midline choice point recognition"/>
    <property type="evidence" value="ECO:0007669"/>
    <property type="project" value="UniProtKB-ARBA"/>
</dbReference>
<dbReference type="GO" id="GO:0003677">
    <property type="term" value="F:DNA binding"/>
    <property type="evidence" value="ECO:0007669"/>
    <property type="project" value="UniProtKB-KW"/>
</dbReference>
<evidence type="ECO:0000256" key="14">
    <source>
        <dbReference type="ARBA" id="ARBA00037382"/>
    </source>
</evidence>
<dbReference type="FunFam" id="3.30.160.60:FF:000075">
    <property type="entry name" value="Putative zinc finger protein 536"/>
    <property type="match status" value="1"/>
</dbReference>
<evidence type="ECO:0000256" key="3">
    <source>
        <dbReference type="ARBA" id="ARBA00022473"/>
    </source>
</evidence>
<proteinExistence type="inferred from homology"/>
<dbReference type="Gene3D" id="3.30.160.60">
    <property type="entry name" value="Classic Zinc Finger"/>
    <property type="match status" value="2"/>
</dbReference>
<dbReference type="InterPro" id="IPR051095">
    <property type="entry name" value="Dros_DevTransReg"/>
</dbReference>
<evidence type="ECO:0000256" key="8">
    <source>
        <dbReference type="ARBA" id="ARBA00022833"/>
    </source>
</evidence>
<feature type="compositionally biased region" description="Basic and acidic residues" evidence="16">
    <location>
        <begin position="122"/>
        <end position="170"/>
    </location>
</feature>
<dbReference type="InterPro" id="IPR000210">
    <property type="entry name" value="BTB/POZ_dom"/>
</dbReference>
<feature type="domain" description="C2H2-type" evidence="18">
    <location>
        <begin position="398"/>
        <end position="425"/>
    </location>
</feature>
<evidence type="ECO:0000256" key="7">
    <source>
        <dbReference type="ARBA" id="ARBA00022782"/>
    </source>
</evidence>
<dbReference type="AlphaFoldDB" id="A0AAV2PWH8"/>
<dbReference type="GO" id="GO:0007464">
    <property type="term" value="P:R3/R4 cell fate commitment"/>
    <property type="evidence" value="ECO:0007669"/>
    <property type="project" value="UniProtKB-ARBA"/>
</dbReference>
<evidence type="ECO:0000313" key="19">
    <source>
        <dbReference type="EMBL" id="CAL4066323.1"/>
    </source>
</evidence>
<evidence type="ECO:0000259" key="17">
    <source>
        <dbReference type="PROSITE" id="PS50097"/>
    </source>
</evidence>
<protein>
    <recommendedName>
        <fullName evidence="21">Longitudinals lacking protein</fullName>
    </recommendedName>
</protein>
<comment type="subcellular location">
    <subcellularLocation>
        <location evidence="1">Nucleus</location>
    </subcellularLocation>
</comment>
<keyword evidence="6 15" id="KW-0863">Zinc-finger</keyword>
<dbReference type="FunFam" id="3.30.160.60:FF:000446">
    <property type="entry name" value="Zinc finger protein"/>
    <property type="match status" value="1"/>
</dbReference>
<evidence type="ECO:0000313" key="20">
    <source>
        <dbReference type="Proteomes" id="UP001497623"/>
    </source>
</evidence>
<dbReference type="GO" id="GO:0048813">
    <property type="term" value="P:dendrite morphogenesis"/>
    <property type="evidence" value="ECO:0007669"/>
    <property type="project" value="UniProtKB-ARBA"/>
</dbReference>
<dbReference type="PROSITE" id="PS50157">
    <property type="entry name" value="ZINC_FINGER_C2H2_2"/>
    <property type="match status" value="1"/>
</dbReference>
<dbReference type="GO" id="GO:0045476">
    <property type="term" value="P:nurse cell apoptotic process"/>
    <property type="evidence" value="ECO:0007669"/>
    <property type="project" value="UniProtKB-ARBA"/>
</dbReference>
<dbReference type="PANTHER" id="PTHR23110">
    <property type="entry name" value="BTB DOMAIN TRANSCRIPTION FACTOR"/>
    <property type="match status" value="1"/>
</dbReference>
<dbReference type="SMART" id="SM00355">
    <property type="entry name" value="ZnF_C2H2"/>
    <property type="match status" value="2"/>
</dbReference>
<dbReference type="GO" id="GO:0005634">
    <property type="term" value="C:nucleus"/>
    <property type="evidence" value="ECO:0007669"/>
    <property type="project" value="UniProtKB-SubCell"/>
</dbReference>
<keyword evidence="9" id="KW-0524">Neurogenesis</keyword>
<evidence type="ECO:0000256" key="15">
    <source>
        <dbReference type="PROSITE-ProRule" id="PRU00042"/>
    </source>
</evidence>
<evidence type="ECO:0000256" key="5">
    <source>
        <dbReference type="ARBA" id="ARBA00022737"/>
    </source>
</evidence>
<evidence type="ECO:0000256" key="10">
    <source>
        <dbReference type="ARBA" id="ARBA00023015"/>
    </source>
</evidence>
<feature type="domain" description="BTB" evidence="17">
    <location>
        <begin position="31"/>
        <end position="96"/>
    </location>
</feature>
<keyword evidence="13" id="KW-0539">Nucleus</keyword>
<keyword evidence="7" id="KW-0221">Differentiation</keyword>
<accession>A0AAV2PWH8</accession>
<dbReference type="PROSITE" id="PS50097">
    <property type="entry name" value="BTB"/>
    <property type="match status" value="1"/>
</dbReference>
<evidence type="ECO:0000256" key="4">
    <source>
        <dbReference type="ARBA" id="ARBA00022723"/>
    </source>
</evidence>
<dbReference type="PANTHER" id="PTHR23110:SF111">
    <property type="entry name" value="LONGITUDINALS LACKING PROTEIN, ISOFORMS F_I_K_T"/>
    <property type="match status" value="1"/>
</dbReference>
<comment type="similarity">
    <text evidence="2">Belongs to the krueppel C2H2-type zinc-finger protein family.</text>
</comment>
<keyword evidence="3" id="KW-0217">Developmental protein</keyword>
<gene>
    <name evidence="19" type="ORF">MNOR_LOCUS5570</name>
</gene>
<dbReference type="SUPFAM" id="SSF54695">
    <property type="entry name" value="POZ domain"/>
    <property type="match status" value="1"/>
</dbReference>
<evidence type="ECO:0000256" key="2">
    <source>
        <dbReference type="ARBA" id="ARBA00006991"/>
    </source>
</evidence>
<keyword evidence="20" id="KW-1185">Reference proteome</keyword>
<dbReference type="GO" id="GO:0008406">
    <property type="term" value="P:gonad development"/>
    <property type="evidence" value="ECO:0007669"/>
    <property type="project" value="UniProtKB-ARBA"/>
</dbReference>
<comment type="function">
    <text evidence="14">Putative transcription factor required for axon growth and guidance in the central and peripheral nervous systems. Repels CNS axons away from the midline by promoting the expression of the midline repellent sli and its receptor robo.</text>
</comment>
<evidence type="ECO:0008006" key="21">
    <source>
        <dbReference type="Google" id="ProtNLM"/>
    </source>
</evidence>
<evidence type="ECO:0000256" key="6">
    <source>
        <dbReference type="ARBA" id="ARBA00022771"/>
    </source>
</evidence>
<dbReference type="GO" id="GO:0008270">
    <property type="term" value="F:zinc ion binding"/>
    <property type="evidence" value="ECO:0007669"/>
    <property type="project" value="UniProtKB-KW"/>
</dbReference>
<evidence type="ECO:0000256" key="12">
    <source>
        <dbReference type="ARBA" id="ARBA00023163"/>
    </source>
</evidence>
<keyword evidence="10" id="KW-0805">Transcription regulation</keyword>
<evidence type="ECO:0000259" key="18">
    <source>
        <dbReference type="PROSITE" id="PS50157"/>
    </source>
</evidence>